<protein>
    <recommendedName>
        <fullName evidence="3">F-box domain-containing protein</fullName>
    </recommendedName>
</protein>
<accession>A0ABR2ZI65</accession>
<reference evidence="1 2" key="1">
    <citation type="submission" date="2024-05" db="EMBL/GenBank/DDBJ databases">
        <title>A draft genome resource for the thread blight pathogen Marasmius tenuissimus strain MS-2.</title>
        <authorList>
            <person name="Yulfo-Soto G.E."/>
            <person name="Baruah I.K."/>
            <person name="Amoako-Attah I."/>
            <person name="Bukari Y."/>
            <person name="Meinhardt L.W."/>
            <person name="Bailey B.A."/>
            <person name="Cohen S.P."/>
        </authorList>
    </citation>
    <scope>NUCLEOTIDE SEQUENCE [LARGE SCALE GENOMIC DNA]</scope>
    <source>
        <strain evidence="1 2">MS-2</strain>
    </source>
</reference>
<dbReference type="Gene3D" id="3.80.10.10">
    <property type="entry name" value="Ribonuclease Inhibitor"/>
    <property type="match status" value="1"/>
</dbReference>
<evidence type="ECO:0008006" key="3">
    <source>
        <dbReference type="Google" id="ProtNLM"/>
    </source>
</evidence>
<keyword evidence="2" id="KW-1185">Reference proteome</keyword>
<sequence length="324" mass="36917">MLAEIFWFCLPAGELADPAIPDLLNISRVCTRWRAASLGASELWSYISLRDVNSKLHVPMLRNWIAQSKLSPLTVVLRHGRRTEARARDQIYAILAHHYHRLKGLVLVFEAEGAELPRLPLDSSHVPMLELIQVLDDGYLKYPDIGNANDGFWGRVNLFPSVKRVIWQDGTTRLHSKRFTGLATASWETLTELEGAFNYDEEFVQFLGGGSCRSLEALSIRRLRRMTARIEYTTIYLPKLRKLDVCSNNLSFFISHLTLPLLEELVVYYSSTTSFSHTSWVELFERSASRLRSLTLFGVYITVPDEGLQLLLSSPALETITSWI</sequence>
<comment type="caution">
    <text evidence="1">The sequence shown here is derived from an EMBL/GenBank/DDBJ whole genome shotgun (WGS) entry which is preliminary data.</text>
</comment>
<dbReference type="Proteomes" id="UP001437256">
    <property type="component" value="Unassembled WGS sequence"/>
</dbReference>
<evidence type="ECO:0000313" key="2">
    <source>
        <dbReference type="Proteomes" id="UP001437256"/>
    </source>
</evidence>
<organism evidence="1 2">
    <name type="scientific">Marasmius tenuissimus</name>
    <dbReference type="NCBI Taxonomy" id="585030"/>
    <lineage>
        <taxon>Eukaryota</taxon>
        <taxon>Fungi</taxon>
        <taxon>Dikarya</taxon>
        <taxon>Basidiomycota</taxon>
        <taxon>Agaricomycotina</taxon>
        <taxon>Agaricomycetes</taxon>
        <taxon>Agaricomycetidae</taxon>
        <taxon>Agaricales</taxon>
        <taxon>Marasmiineae</taxon>
        <taxon>Marasmiaceae</taxon>
        <taxon>Marasmius</taxon>
    </lineage>
</organism>
<name>A0ABR2ZI65_9AGAR</name>
<proteinExistence type="predicted"/>
<evidence type="ECO:0000313" key="1">
    <source>
        <dbReference type="EMBL" id="KAL0060423.1"/>
    </source>
</evidence>
<dbReference type="InterPro" id="IPR032675">
    <property type="entry name" value="LRR_dom_sf"/>
</dbReference>
<dbReference type="SUPFAM" id="SSF52047">
    <property type="entry name" value="RNI-like"/>
    <property type="match status" value="1"/>
</dbReference>
<gene>
    <name evidence="1" type="ORF">AAF712_012792</name>
</gene>
<dbReference type="EMBL" id="JBBXMP010000177">
    <property type="protein sequence ID" value="KAL0060423.1"/>
    <property type="molecule type" value="Genomic_DNA"/>
</dbReference>